<evidence type="ECO:0000313" key="5">
    <source>
        <dbReference type="EMBL" id="ROH91843.1"/>
    </source>
</evidence>
<gene>
    <name evidence="5" type="ORF">ED208_05560</name>
</gene>
<dbReference type="SUPFAM" id="SSF46689">
    <property type="entry name" value="Homeodomain-like"/>
    <property type="match status" value="1"/>
</dbReference>
<dbReference type="InterPro" id="IPR009057">
    <property type="entry name" value="Homeodomain-like_sf"/>
</dbReference>
<dbReference type="GO" id="GO:0043565">
    <property type="term" value="F:sequence-specific DNA binding"/>
    <property type="evidence" value="ECO:0007669"/>
    <property type="project" value="InterPro"/>
</dbReference>
<reference evidence="5 6" key="1">
    <citation type="submission" date="2018-10" db="EMBL/GenBank/DDBJ databases">
        <authorList>
            <person name="Chen W.-M."/>
        </authorList>
    </citation>
    <scope>NUCLEOTIDE SEQUENCE [LARGE SCALE GENOMIC DNA]</scope>
    <source>
        <strain evidence="5 6">THS-13</strain>
    </source>
</reference>
<evidence type="ECO:0000256" key="3">
    <source>
        <dbReference type="ARBA" id="ARBA00029540"/>
    </source>
</evidence>
<evidence type="ECO:0000259" key="4">
    <source>
        <dbReference type="Pfam" id="PF02954"/>
    </source>
</evidence>
<evidence type="ECO:0000313" key="6">
    <source>
        <dbReference type="Proteomes" id="UP000282106"/>
    </source>
</evidence>
<dbReference type="RefSeq" id="WP_123210887.1">
    <property type="nucleotide sequence ID" value="NZ_RJVO01000002.1"/>
</dbReference>
<dbReference type="PANTHER" id="PTHR47918">
    <property type="entry name" value="DNA-BINDING PROTEIN FIS"/>
    <property type="match status" value="1"/>
</dbReference>
<dbReference type="Pfam" id="PF02954">
    <property type="entry name" value="HTH_8"/>
    <property type="match status" value="1"/>
</dbReference>
<protein>
    <recommendedName>
        <fullName evidence="3">Putative Fis-like DNA-binding protein</fullName>
    </recommendedName>
</protein>
<dbReference type="EMBL" id="RJVO01000002">
    <property type="protein sequence ID" value="ROH91843.1"/>
    <property type="molecule type" value="Genomic_DNA"/>
</dbReference>
<evidence type="ECO:0000256" key="2">
    <source>
        <dbReference type="ARBA" id="ARBA00023125"/>
    </source>
</evidence>
<dbReference type="FunCoup" id="A0A3N0VGD1">
    <property type="interactions" value="185"/>
</dbReference>
<dbReference type="Gene3D" id="1.10.10.60">
    <property type="entry name" value="Homeodomain-like"/>
    <property type="match status" value="1"/>
</dbReference>
<comment type="similarity">
    <text evidence="1">Belongs to the transcriptional regulatory Fis family.</text>
</comment>
<dbReference type="InterPro" id="IPR005412">
    <property type="entry name" value="Fis_DNA-bd"/>
</dbReference>
<proteinExistence type="inferred from homology"/>
<accession>A0A3N0VGD1</accession>
<evidence type="ECO:0000256" key="1">
    <source>
        <dbReference type="ARBA" id="ARBA00008559"/>
    </source>
</evidence>
<dbReference type="PRINTS" id="PR01591">
    <property type="entry name" value="DNABINDNGFIS"/>
</dbReference>
<dbReference type="Proteomes" id="UP000282106">
    <property type="component" value="Unassembled WGS sequence"/>
</dbReference>
<feature type="domain" description="DNA binding HTH" evidence="4">
    <location>
        <begin position="41"/>
        <end position="81"/>
    </location>
</feature>
<dbReference type="InterPro" id="IPR050207">
    <property type="entry name" value="Trans_regulatory_Fis"/>
</dbReference>
<keyword evidence="6" id="KW-1185">Reference proteome</keyword>
<sequence length="105" mass="11534">MSFKPYERDTKPLSHAVSDSLNDYFRALNGHAPENLYDVILAQVEPPLLRATLAYCRGNQSKAADMLGLNRATLRKKLGQYKISAKATAGALAAARSEGLSERRL</sequence>
<dbReference type="PRINTS" id="PR01590">
    <property type="entry name" value="HTHFIS"/>
</dbReference>
<dbReference type="PANTHER" id="PTHR47918:SF1">
    <property type="entry name" value="DNA-BINDING PROTEIN FIS"/>
    <property type="match status" value="1"/>
</dbReference>
<keyword evidence="2" id="KW-0238">DNA-binding</keyword>
<dbReference type="InParanoid" id="A0A3N0VGD1"/>
<name>A0A3N0VGD1_9GAMM</name>
<dbReference type="GO" id="GO:0006355">
    <property type="term" value="P:regulation of DNA-templated transcription"/>
    <property type="evidence" value="ECO:0007669"/>
    <property type="project" value="InterPro"/>
</dbReference>
<dbReference type="InterPro" id="IPR002197">
    <property type="entry name" value="HTH_Fis"/>
</dbReference>
<organism evidence="5 6">
    <name type="scientific">Stagnimonas aquatica</name>
    <dbReference type="NCBI Taxonomy" id="2689987"/>
    <lineage>
        <taxon>Bacteria</taxon>
        <taxon>Pseudomonadati</taxon>
        <taxon>Pseudomonadota</taxon>
        <taxon>Gammaproteobacteria</taxon>
        <taxon>Nevskiales</taxon>
        <taxon>Nevskiaceae</taxon>
        <taxon>Stagnimonas</taxon>
    </lineage>
</organism>
<dbReference type="AlphaFoldDB" id="A0A3N0VGD1"/>
<comment type="caution">
    <text evidence="5">The sequence shown here is derived from an EMBL/GenBank/DDBJ whole genome shotgun (WGS) entry which is preliminary data.</text>
</comment>